<protein>
    <submittedName>
        <fullName evidence="1">Uncharacterized protein</fullName>
    </submittedName>
</protein>
<evidence type="ECO:0000313" key="2">
    <source>
        <dbReference type="Proteomes" id="UP000176725"/>
    </source>
</evidence>
<dbReference type="SUPFAM" id="SSF52833">
    <property type="entry name" value="Thioredoxin-like"/>
    <property type="match status" value="1"/>
</dbReference>
<dbReference type="Gene3D" id="3.40.30.10">
    <property type="entry name" value="Glutaredoxin"/>
    <property type="match status" value="1"/>
</dbReference>
<dbReference type="EMBL" id="MGHH01000015">
    <property type="protein sequence ID" value="OGM63736.1"/>
    <property type="molecule type" value="Genomic_DNA"/>
</dbReference>
<accession>A0A1F8BI48</accession>
<dbReference type="STRING" id="1802521.A2893_02015"/>
<dbReference type="PROSITE" id="PS51354">
    <property type="entry name" value="GLUTAREDOXIN_2"/>
    <property type="match status" value="1"/>
</dbReference>
<dbReference type="AlphaFoldDB" id="A0A1F8BI48"/>
<gene>
    <name evidence="1" type="ORF">A2893_02015</name>
</gene>
<dbReference type="InterPro" id="IPR036249">
    <property type="entry name" value="Thioredoxin-like_sf"/>
</dbReference>
<sequence>MRNILLFIIFITLLLVIGGVFINYVRESETTSIPQELLVAPEKIEYYWSETCPHCANVEEFMQGWESKEKIQMDKFEVNESVDNAQKFIARGTYCKIPRSKLGVPLLITPEGKCLTGDEPIIEYFKNLEL</sequence>
<reference evidence="1 2" key="1">
    <citation type="journal article" date="2016" name="Nat. Commun.">
        <title>Thousands of microbial genomes shed light on interconnected biogeochemical processes in an aquifer system.</title>
        <authorList>
            <person name="Anantharaman K."/>
            <person name="Brown C.T."/>
            <person name="Hug L.A."/>
            <person name="Sharon I."/>
            <person name="Castelle C.J."/>
            <person name="Probst A.J."/>
            <person name="Thomas B.C."/>
            <person name="Singh A."/>
            <person name="Wilkins M.J."/>
            <person name="Karaoz U."/>
            <person name="Brodie E.L."/>
            <person name="Williams K.H."/>
            <person name="Hubbard S.S."/>
            <person name="Banfield J.F."/>
        </authorList>
    </citation>
    <scope>NUCLEOTIDE SEQUENCE [LARGE SCALE GENOMIC DNA]</scope>
</reference>
<organism evidence="1 2">
    <name type="scientific">Candidatus Woesebacteria bacterium RIFCSPLOWO2_01_FULL_39_25</name>
    <dbReference type="NCBI Taxonomy" id="1802521"/>
    <lineage>
        <taxon>Bacteria</taxon>
        <taxon>Candidatus Woeseibacteriota</taxon>
    </lineage>
</organism>
<dbReference type="Proteomes" id="UP000176725">
    <property type="component" value="Unassembled WGS sequence"/>
</dbReference>
<evidence type="ECO:0000313" key="1">
    <source>
        <dbReference type="EMBL" id="OGM63736.1"/>
    </source>
</evidence>
<name>A0A1F8BI48_9BACT</name>
<proteinExistence type="predicted"/>
<comment type="caution">
    <text evidence="1">The sequence shown here is derived from an EMBL/GenBank/DDBJ whole genome shotgun (WGS) entry which is preliminary data.</text>
</comment>